<organism evidence="5 6">
    <name type="scientific">Streptomyces monticola</name>
    <dbReference type="NCBI Taxonomy" id="2666263"/>
    <lineage>
        <taxon>Bacteria</taxon>
        <taxon>Bacillati</taxon>
        <taxon>Actinomycetota</taxon>
        <taxon>Actinomycetes</taxon>
        <taxon>Kitasatosporales</taxon>
        <taxon>Streptomycetaceae</taxon>
        <taxon>Streptomyces</taxon>
    </lineage>
</organism>
<comment type="similarity">
    <text evidence="1">Belongs to the HIBADH-related family.</text>
</comment>
<dbReference type="PANTHER" id="PTHR43580:SF2">
    <property type="entry name" value="CYTOKINE-LIKE NUCLEAR FACTOR N-PAC"/>
    <property type="match status" value="1"/>
</dbReference>
<reference evidence="6" key="1">
    <citation type="journal article" date="2019" name="Int. J. Syst. Evol. Microbiol.">
        <title>The Global Catalogue of Microorganisms (GCM) 10K type strain sequencing project: providing services to taxonomists for standard genome sequencing and annotation.</title>
        <authorList>
            <consortium name="The Broad Institute Genomics Platform"/>
            <consortium name="The Broad Institute Genome Sequencing Center for Infectious Disease"/>
            <person name="Wu L."/>
            <person name="Ma J."/>
        </authorList>
    </citation>
    <scope>NUCLEOTIDE SEQUENCE [LARGE SCALE GENOMIC DNA]</scope>
    <source>
        <strain evidence="6">SYNS20</strain>
    </source>
</reference>
<dbReference type="SUPFAM" id="SSF51735">
    <property type="entry name" value="NAD(P)-binding Rossmann-fold domains"/>
    <property type="match status" value="1"/>
</dbReference>
<dbReference type="InterPro" id="IPR013328">
    <property type="entry name" value="6PGD_dom2"/>
</dbReference>
<protein>
    <submittedName>
        <fullName evidence="5">NAD(P)-dependent oxidoreductase</fullName>
        <ecNumber evidence="5">1.1.-.-</ecNumber>
    </submittedName>
</protein>
<dbReference type="InterPro" id="IPR015815">
    <property type="entry name" value="HIBADH-related"/>
</dbReference>
<dbReference type="Pfam" id="PF03446">
    <property type="entry name" value="NAD_binding_2"/>
    <property type="match status" value="1"/>
</dbReference>
<dbReference type="InterPro" id="IPR036291">
    <property type="entry name" value="NAD(P)-bd_dom_sf"/>
</dbReference>
<dbReference type="InterPro" id="IPR051265">
    <property type="entry name" value="HIBADH-related_NP60_sf"/>
</dbReference>
<evidence type="ECO:0000256" key="1">
    <source>
        <dbReference type="ARBA" id="ARBA00009080"/>
    </source>
</evidence>
<evidence type="ECO:0000313" key="5">
    <source>
        <dbReference type="EMBL" id="MFC7302931.1"/>
    </source>
</evidence>
<dbReference type="Gene3D" id="3.40.50.720">
    <property type="entry name" value="NAD(P)-binding Rossmann-like Domain"/>
    <property type="match status" value="1"/>
</dbReference>
<dbReference type="PIRSF" id="PIRSF000103">
    <property type="entry name" value="HIBADH"/>
    <property type="match status" value="1"/>
</dbReference>
<dbReference type="RefSeq" id="WP_381825601.1">
    <property type="nucleotide sequence ID" value="NZ_JBHTCF010000001.1"/>
</dbReference>
<dbReference type="Gene3D" id="1.10.1040.10">
    <property type="entry name" value="N-(1-d-carboxylethyl)-l-norvaline Dehydrogenase, domain 2"/>
    <property type="match status" value="1"/>
</dbReference>
<keyword evidence="2 5" id="KW-0560">Oxidoreductase</keyword>
<dbReference type="GO" id="GO:0016491">
    <property type="term" value="F:oxidoreductase activity"/>
    <property type="evidence" value="ECO:0007669"/>
    <property type="project" value="UniProtKB-KW"/>
</dbReference>
<dbReference type="EC" id="1.1.-.-" evidence="5"/>
<gene>
    <name evidence="5" type="ORF">ACFQVC_01700</name>
</gene>
<dbReference type="PANTHER" id="PTHR43580">
    <property type="entry name" value="OXIDOREDUCTASE GLYR1-RELATED"/>
    <property type="match status" value="1"/>
</dbReference>
<evidence type="ECO:0000256" key="2">
    <source>
        <dbReference type="ARBA" id="ARBA00023002"/>
    </source>
</evidence>
<dbReference type="InterPro" id="IPR048666">
    <property type="entry name" value="RedAm-like_C"/>
</dbReference>
<evidence type="ECO:0000313" key="6">
    <source>
        <dbReference type="Proteomes" id="UP001596523"/>
    </source>
</evidence>
<dbReference type="InterPro" id="IPR006115">
    <property type="entry name" value="6PGDH_NADP-bd"/>
</dbReference>
<evidence type="ECO:0000259" key="4">
    <source>
        <dbReference type="Pfam" id="PF21761"/>
    </source>
</evidence>
<sequence>MSQIAVLGLGQMGSALTRAFLAAGHRTTVWNRTPEKAEPLVAAGAEQAGTVADAVGASDLVVVVVPDYATVRALLAPAAARLRGKTVLNLTSGTPEQAREEAAWFEAQGAAYMDGAAMSGTRLVGRPEALFVLSGAPEVVAAHRATLVALGNPVSVGADPGAAALYDTALFGLAWGALAGFYHAVALTGAAGVDPVAFAEVAAGHMPFVTGLMTDHARQLGTGRLTDDDGTVDVHAAAMDHLVETSRSAGVGTQLPLAVRELLARASADGHGGDGIASVVEAVAASAGEAGRV</sequence>
<name>A0ABW2JBM0_9ACTN</name>
<feature type="domain" description="NADPH-dependent reductive aminase-like C-terminal" evidence="4">
    <location>
        <begin position="159"/>
        <end position="283"/>
    </location>
</feature>
<dbReference type="Proteomes" id="UP001596523">
    <property type="component" value="Unassembled WGS sequence"/>
</dbReference>
<dbReference type="EMBL" id="JBHTCF010000001">
    <property type="protein sequence ID" value="MFC7302931.1"/>
    <property type="molecule type" value="Genomic_DNA"/>
</dbReference>
<comment type="caution">
    <text evidence="5">The sequence shown here is derived from an EMBL/GenBank/DDBJ whole genome shotgun (WGS) entry which is preliminary data.</text>
</comment>
<keyword evidence="6" id="KW-1185">Reference proteome</keyword>
<accession>A0ABW2JBM0</accession>
<evidence type="ECO:0000259" key="3">
    <source>
        <dbReference type="Pfam" id="PF03446"/>
    </source>
</evidence>
<proteinExistence type="inferred from homology"/>
<dbReference type="Pfam" id="PF21761">
    <property type="entry name" value="RedAm-like_C"/>
    <property type="match status" value="1"/>
</dbReference>
<feature type="domain" description="6-phosphogluconate dehydrogenase NADP-binding" evidence="3">
    <location>
        <begin position="3"/>
        <end position="154"/>
    </location>
</feature>